<dbReference type="OrthoDB" id="9778567at2"/>
<dbReference type="InterPro" id="IPR010016">
    <property type="entry name" value="PxpB"/>
</dbReference>
<dbReference type="InterPro" id="IPR029000">
    <property type="entry name" value="Cyclophilin-like_dom_sf"/>
</dbReference>
<proteinExistence type="predicted"/>
<sequence length="218" mass="23624">MQRAQYYLLGEKAAVLELAPPVTLTSQRRIWALAEKLNHHPDVHEVVPGMNNLTLLLRVPQANAQAMLAVLQQGWEREESLVPEPRNVDIPVIYGGEYGPDLAAVADHTGMSPQQVVECHAAAAYVVYFLGFQPGFPYLGGMPEKLAMPRRAEPRLSVAAGSVGIGGGQTGIYPLASPGGWQIIGRTPRALFTPDTMPPTLLRPGDNVRFVPQKEGVC</sequence>
<keyword evidence="3" id="KW-0067">ATP-binding</keyword>
<dbReference type="RefSeq" id="WP_095845440.1">
    <property type="nucleotide sequence ID" value="NZ_CP014136.1"/>
</dbReference>
<dbReference type="PANTHER" id="PTHR34698">
    <property type="entry name" value="5-OXOPROLINASE SUBUNIT B"/>
    <property type="match status" value="1"/>
</dbReference>
<dbReference type="GO" id="GO:0005524">
    <property type="term" value="F:ATP binding"/>
    <property type="evidence" value="ECO:0007669"/>
    <property type="project" value="UniProtKB-KW"/>
</dbReference>
<dbReference type="SMART" id="SM00796">
    <property type="entry name" value="AHS1"/>
    <property type="match status" value="1"/>
</dbReference>
<keyword evidence="1" id="KW-0547">Nucleotide-binding</keyword>
<evidence type="ECO:0000313" key="6">
    <source>
        <dbReference type="Proteomes" id="UP000217182"/>
    </source>
</evidence>
<evidence type="ECO:0000256" key="1">
    <source>
        <dbReference type="ARBA" id="ARBA00022741"/>
    </source>
</evidence>
<keyword evidence="2" id="KW-0378">Hydrolase</keyword>
<dbReference type="AlphaFoldDB" id="A0A250AY42"/>
<gene>
    <name evidence="5" type="ORF">AWC35_05480</name>
</gene>
<dbReference type="GO" id="GO:0016787">
    <property type="term" value="F:hydrolase activity"/>
    <property type="evidence" value="ECO:0007669"/>
    <property type="project" value="UniProtKB-KW"/>
</dbReference>
<dbReference type="EMBL" id="CP014136">
    <property type="protein sequence ID" value="ATA18837.1"/>
    <property type="molecule type" value="Genomic_DNA"/>
</dbReference>
<name>A0A250AY42_9GAMM</name>
<evidence type="ECO:0000256" key="3">
    <source>
        <dbReference type="ARBA" id="ARBA00022840"/>
    </source>
</evidence>
<dbReference type="Pfam" id="PF02682">
    <property type="entry name" value="CT_C_D"/>
    <property type="match status" value="1"/>
</dbReference>
<feature type="domain" description="Carboxyltransferase" evidence="4">
    <location>
        <begin position="4"/>
        <end position="202"/>
    </location>
</feature>
<dbReference type="SUPFAM" id="SSF50891">
    <property type="entry name" value="Cyclophilin-like"/>
    <property type="match status" value="1"/>
</dbReference>
<evidence type="ECO:0000256" key="2">
    <source>
        <dbReference type="ARBA" id="ARBA00022801"/>
    </source>
</evidence>
<accession>A0A250AY42</accession>
<reference evidence="5 6" key="1">
    <citation type="submission" date="2016-01" db="EMBL/GenBank/DDBJ databases">
        <authorList>
            <person name="Oliw E.H."/>
        </authorList>
    </citation>
    <scope>NUCLEOTIDE SEQUENCE [LARGE SCALE GENOMIC DNA]</scope>
    <source>
        <strain evidence="5 6">FRB97</strain>
    </source>
</reference>
<organism evidence="5 6">
    <name type="scientific">Gibbsiella quercinecans</name>
    <dbReference type="NCBI Taxonomy" id="929813"/>
    <lineage>
        <taxon>Bacteria</taxon>
        <taxon>Pseudomonadati</taxon>
        <taxon>Pseudomonadota</taxon>
        <taxon>Gammaproteobacteria</taxon>
        <taxon>Enterobacterales</taxon>
        <taxon>Yersiniaceae</taxon>
        <taxon>Gibbsiella</taxon>
    </lineage>
</organism>
<dbReference type="SUPFAM" id="SSF160467">
    <property type="entry name" value="PH0987 N-terminal domain-like"/>
    <property type="match status" value="1"/>
</dbReference>
<dbReference type="Proteomes" id="UP000217182">
    <property type="component" value="Chromosome"/>
</dbReference>
<dbReference type="PANTHER" id="PTHR34698:SF2">
    <property type="entry name" value="5-OXOPROLINASE SUBUNIT B"/>
    <property type="match status" value="1"/>
</dbReference>
<dbReference type="InterPro" id="IPR003833">
    <property type="entry name" value="CT_C_D"/>
</dbReference>
<evidence type="ECO:0000313" key="5">
    <source>
        <dbReference type="EMBL" id="ATA18837.1"/>
    </source>
</evidence>
<protein>
    <recommendedName>
        <fullName evidence="4">Carboxyltransferase domain-containing protein</fullName>
    </recommendedName>
</protein>
<dbReference type="NCBIfam" id="TIGR00370">
    <property type="entry name" value="5-oxoprolinase subunit PxpB"/>
    <property type="match status" value="1"/>
</dbReference>
<dbReference type="Gene3D" id="2.40.100.10">
    <property type="entry name" value="Cyclophilin-like"/>
    <property type="match status" value="1"/>
</dbReference>
<keyword evidence="6" id="KW-1185">Reference proteome</keyword>
<evidence type="ECO:0000259" key="4">
    <source>
        <dbReference type="SMART" id="SM00796"/>
    </source>
</evidence>
<dbReference type="KEGG" id="gqu:AWC35_05480"/>